<accession>A0A1F7W1Y7</accession>
<keyword evidence="1" id="KW-0175">Coiled coil</keyword>
<dbReference type="STRING" id="1802421.A2318_04170"/>
<dbReference type="EMBL" id="MGFD01000063">
    <property type="protein sequence ID" value="OGL96815.1"/>
    <property type="molecule type" value="Genomic_DNA"/>
</dbReference>
<protein>
    <submittedName>
        <fullName evidence="3">Uncharacterized protein</fullName>
    </submittedName>
</protein>
<proteinExistence type="predicted"/>
<reference evidence="3 4" key="1">
    <citation type="journal article" date="2016" name="Nat. Commun.">
        <title>Thousands of microbial genomes shed light on interconnected biogeochemical processes in an aquifer system.</title>
        <authorList>
            <person name="Anantharaman K."/>
            <person name="Brown C.T."/>
            <person name="Hug L.A."/>
            <person name="Sharon I."/>
            <person name="Castelle C.J."/>
            <person name="Probst A.J."/>
            <person name="Thomas B.C."/>
            <person name="Singh A."/>
            <person name="Wilkins M.J."/>
            <person name="Karaoz U."/>
            <person name="Brodie E.L."/>
            <person name="Williams K.H."/>
            <person name="Hubbard S.S."/>
            <person name="Banfield J.F."/>
        </authorList>
    </citation>
    <scope>NUCLEOTIDE SEQUENCE [LARGE SCALE GENOMIC DNA]</scope>
</reference>
<keyword evidence="2" id="KW-0812">Transmembrane</keyword>
<dbReference type="Proteomes" id="UP000177331">
    <property type="component" value="Unassembled WGS sequence"/>
</dbReference>
<evidence type="ECO:0000313" key="3">
    <source>
        <dbReference type="EMBL" id="OGL96815.1"/>
    </source>
</evidence>
<keyword evidence="2" id="KW-0472">Membrane</keyword>
<comment type="caution">
    <text evidence="3">The sequence shown here is derived from an EMBL/GenBank/DDBJ whole genome shotgun (WGS) entry which is preliminary data.</text>
</comment>
<feature type="coiled-coil region" evidence="1">
    <location>
        <begin position="83"/>
        <end position="111"/>
    </location>
</feature>
<organism evidence="3 4">
    <name type="scientific">Candidatus Uhrbacteria bacterium RIFOXYB2_FULL_45_11</name>
    <dbReference type="NCBI Taxonomy" id="1802421"/>
    <lineage>
        <taxon>Bacteria</taxon>
        <taxon>Candidatus Uhriibacteriota</taxon>
    </lineage>
</organism>
<evidence type="ECO:0000256" key="2">
    <source>
        <dbReference type="SAM" id="Phobius"/>
    </source>
</evidence>
<gene>
    <name evidence="3" type="ORF">A2318_04170</name>
</gene>
<name>A0A1F7W1Y7_9BACT</name>
<feature type="transmembrane region" description="Helical" evidence="2">
    <location>
        <begin position="20"/>
        <end position="38"/>
    </location>
</feature>
<evidence type="ECO:0000313" key="4">
    <source>
        <dbReference type="Proteomes" id="UP000177331"/>
    </source>
</evidence>
<dbReference type="AlphaFoldDB" id="A0A1F7W1Y7"/>
<keyword evidence="2" id="KW-1133">Transmembrane helix</keyword>
<sequence length="118" mass="13824">MQKKVRPVSLRPMTREQKRWLAATIFLFVVFMAVGWYFTVARVLQKSFKDSQQTISVKVDQTKQQFIGEDDLGQKSQETFDKMKAFFEQAKQTLENKQKAEQAILDNVKEELKQTSTQ</sequence>
<evidence type="ECO:0000256" key="1">
    <source>
        <dbReference type="SAM" id="Coils"/>
    </source>
</evidence>